<dbReference type="SUPFAM" id="SSF46894">
    <property type="entry name" value="C-terminal effector domain of the bipartite response regulators"/>
    <property type="match status" value="1"/>
</dbReference>
<feature type="domain" description="OmpR/PhoB-type" evidence="3">
    <location>
        <begin position="1"/>
        <end position="96"/>
    </location>
</feature>
<proteinExistence type="predicted"/>
<accession>B6A875</accession>
<dbReference type="OrthoDB" id="6591689at2"/>
<evidence type="ECO:0000313" key="6">
    <source>
        <dbReference type="Proteomes" id="UP000266744"/>
    </source>
</evidence>
<reference evidence="5 6" key="2">
    <citation type="journal article" date="2016" name="Toxins">
        <title>The Draft Genome Sequence of the Yersinia entomophaga Entomopathogenic Type Strain MH96T.</title>
        <authorList>
            <person name="Hurst M.R."/>
            <person name="Beattie A."/>
            <person name="Altermann E."/>
            <person name="Moraga R.M."/>
            <person name="Harper L.A."/>
            <person name="Calder J."/>
            <person name="Laugraud A."/>
        </authorList>
    </citation>
    <scope>NUCLEOTIDE SEQUENCE [LARGE SCALE GENOMIC DNA]</scope>
    <source>
        <strain evidence="5 6">MH96</strain>
    </source>
</reference>
<dbReference type="InterPro" id="IPR001867">
    <property type="entry name" value="OmpR/PhoB-type_DNA-bd"/>
</dbReference>
<feature type="DNA-binding region" description="OmpR/PhoB-type" evidence="2">
    <location>
        <begin position="1"/>
        <end position="96"/>
    </location>
</feature>
<reference evidence="4" key="1">
    <citation type="submission" date="2006-02" db="EMBL/GenBank/DDBJ databases">
        <title>Yersinia entomophagous a new insect pathogen.</title>
        <authorList>
            <person name="Hurst M.R.H."/>
        </authorList>
    </citation>
    <scope>NUCLEOTIDE SEQUENCE</scope>
    <source>
        <strain evidence="4">MH-1</strain>
    </source>
</reference>
<dbReference type="InterPro" id="IPR016032">
    <property type="entry name" value="Sig_transdc_resp-reg_C-effctor"/>
</dbReference>
<protein>
    <submittedName>
        <fullName evidence="4">Yen7</fullName>
    </submittedName>
</protein>
<dbReference type="GO" id="GO:0003677">
    <property type="term" value="F:DNA binding"/>
    <property type="evidence" value="ECO:0007669"/>
    <property type="project" value="UniProtKB-UniRule"/>
</dbReference>
<dbReference type="PATRIC" id="fig|935293.3.peg.803"/>
<keyword evidence="1 2" id="KW-0238">DNA-binding</keyword>
<dbReference type="EMBL" id="CP010029">
    <property type="protein sequence ID" value="ANI28951.1"/>
    <property type="molecule type" value="Genomic_DNA"/>
</dbReference>
<dbReference type="GO" id="GO:0006355">
    <property type="term" value="P:regulation of DNA-templated transcription"/>
    <property type="evidence" value="ECO:0007669"/>
    <property type="project" value="InterPro"/>
</dbReference>
<dbReference type="PROSITE" id="PS51755">
    <property type="entry name" value="OMPR_PHOB"/>
    <property type="match status" value="1"/>
</dbReference>
<dbReference type="STRING" id="935293.PL78_03735"/>
<keyword evidence="6" id="KW-1185">Reference proteome</keyword>
<dbReference type="RefSeq" id="WP_064513221.1">
    <property type="nucleotide sequence ID" value="NZ_MWTM01000006.1"/>
</dbReference>
<evidence type="ECO:0000259" key="3">
    <source>
        <dbReference type="PROSITE" id="PS51755"/>
    </source>
</evidence>
<evidence type="ECO:0000256" key="1">
    <source>
        <dbReference type="ARBA" id="ARBA00023125"/>
    </source>
</evidence>
<dbReference type="Proteomes" id="UP000266744">
    <property type="component" value="Chromosome"/>
</dbReference>
<dbReference type="AlphaFoldDB" id="B6A875"/>
<evidence type="ECO:0000313" key="5">
    <source>
        <dbReference type="EMBL" id="ANI28951.1"/>
    </source>
</evidence>
<organism evidence="4">
    <name type="scientific">Yersinia entomophaga</name>
    <dbReference type="NCBI Taxonomy" id="935293"/>
    <lineage>
        <taxon>Bacteria</taxon>
        <taxon>Pseudomonadati</taxon>
        <taxon>Pseudomonadota</taxon>
        <taxon>Gammaproteobacteria</taxon>
        <taxon>Enterobacterales</taxon>
        <taxon>Yersiniaceae</taxon>
        <taxon>Yersinia</taxon>
    </lineage>
</organism>
<evidence type="ECO:0000313" key="4">
    <source>
        <dbReference type="EMBL" id="ABG33871.1"/>
    </source>
</evidence>
<gene>
    <name evidence="4" type="primary">yen7</name>
    <name evidence="5" type="ORF">PL78_03735</name>
</gene>
<dbReference type="EMBL" id="DQ400808">
    <property type="protein sequence ID" value="ABG33871.1"/>
    <property type="molecule type" value="Genomic_DNA"/>
</dbReference>
<dbReference type="GO" id="GO:0000160">
    <property type="term" value="P:phosphorelay signal transduction system"/>
    <property type="evidence" value="ECO:0007669"/>
    <property type="project" value="InterPro"/>
</dbReference>
<evidence type="ECO:0000256" key="2">
    <source>
        <dbReference type="PROSITE-ProRule" id="PRU01091"/>
    </source>
</evidence>
<dbReference type="InterPro" id="IPR036388">
    <property type="entry name" value="WH-like_DNA-bd_sf"/>
</dbReference>
<dbReference type="KEGG" id="yeg:PL78_03735"/>
<dbReference type="Gene3D" id="1.10.10.10">
    <property type="entry name" value="Winged helix-like DNA-binding domain superfamily/Winged helix DNA-binding domain"/>
    <property type="match status" value="1"/>
</dbReference>
<dbReference type="Pfam" id="PF00486">
    <property type="entry name" value="Trans_reg_C"/>
    <property type="match status" value="1"/>
</dbReference>
<name>B6A875_YERET</name>
<sequence length="138" mass="16090">MIYFVAIDDKVVYSWKGSVELTNKEFCLFMVLIKNAINGEKIDRDVLLSSIWPEKETTISNNNIHQLFSRLKKKTAIISDDLELQSSRGKFYRINNKKKILVHYTSHNSTTYKLLRTISSLLQRLFKRSTLNKNISTS</sequence>